<evidence type="ECO:0000256" key="7">
    <source>
        <dbReference type="ARBA" id="ARBA00023175"/>
    </source>
</evidence>
<dbReference type="OMA" id="QCKTGAF"/>
<evidence type="ECO:0000256" key="3">
    <source>
        <dbReference type="ARBA" id="ARBA00022701"/>
    </source>
</evidence>
<dbReference type="InterPro" id="IPR019821">
    <property type="entry name" value="Kinesin_motor_CS"/>
</dbReference>
<evidence type="ECO:0000313" key="17">
    <source>
        <dbReference type="Proteomes" id="UP000261340"/>
    </source>
</evidence>
<dbReference type="GO" id="GO:0035845">
    <property type="term" value="P:photoreceptor cell outer segment organization"/>
    <property type="evidence" value="ECO:0007669"/>
    <property type="project" value="Ensembl"/>
</dbReference>
<dbReference type="GO" id="GO:0003777">
    <property type="term" value="F:microtubule motor activity"/>
    <property type="evidence" value="ECO:0007669"/>
    <property type="project" value="InterPro"/>
</dbReference>
<accession>A0A3Q0RZU8</accession>
<dbReference type="PROSITE" id="PS00411">
    <property type="entry name" value="KINESIN_MOTOR_1"/>
    <property type="match status" value="1"/>
</dbReference>
<dbReference type="Gene3D" id="3.40.850.10">
    <property type="entry name" value="Kinesin motor domain"/>
    <property type="match status" value="1"/>
</dbReference>
<dbReference type="GO" id="GO:0030030">
    <property type="term" value="P:cell projection organization"/>
    <property type="evidence" value="ECO:0007669"/>
    <property type="project" value="Ensembl"/>
</dbReference>
<dbReference type="Proteomes" id="UP000261340">
    <property type="component" value="Unplaced"/>
</dbReference>
<dbReference type="STRING" id="61819.ENSACIP00000015173"/>
<dbReference type="InterPro" id="IPR001752">
    <property type="entry name" value="Kinesin_motor_dom"/>
</dbReference>
<dbReference type="Ensembl" id="ENSACIT00000015582.1">
    <property type="protein sequence ID" value="ENSACIP00000015173.1"/>
    <property type="gene ID" value="ENSACIG00000011723.1"/>
</dbReference>
<evidence type="ECO:0000256" key="13">
    <source>
        <dbReference type="SAM" id="Coils"/>
    </source>
</evidence>
<dbReference type="GO" id="GO:0005871">
    <property type="term" value="C:kinesin complex"/>
    <property type="evidence" value="ECO:0007669"/>
    <property type="project" value="Ensembl"/>
</dbReference>
<dbReference type="InterPro" id="IPR036961">
    <property type="entry name" value="Kinesin_motor_dom_sf"/>
</dbReference>
<keyword evidence="17" id="KW-1185">Reference proteome</keyword>
<evidence type="ECO:0000256" key="5">
    <source>
        <dbReference type="ARBA" id="ARBA00022840"/>
    </source>
</evidence>
<evidence type="ECO:0000256" key="1">
    <source>
        <dbReference type="ARBA" id="ARBA00004245"/>
    </source>
</evidence>
<comment type="similarity">
    <text evidence="11 12">Belongs to the TRAFAC class myosin-kinesin ATPase superfamily. Kinesin family.</text>
</comment>
<keyword evidence="6 13" id="KW-0175">Coiled coil</keyword>
<dbReference type="PROSITE" id="PS50067">
    <property type="entry name" value="KINESIN_MOTOR_2"/>
    <property type="match status" value="1"/>
</dbReference>
<organism evidence="16 17">
    <name type="scientific">Amphilophus citrinellus</name>
    <name type="common">Midas cichlid</name>
    <name type="synonym">Cichlasoma citrinellum</name>
    <dbReference type="NCBI Taxonomy" id="61819"/>
    <lineage>
        <taxon>Eukaryota</taxon>
        <taxon>Metazoa</taxon>
        <taxon>Chordata</taxon>
        <taxon>Craniata</taxon>
        <taxon>Vertebrata</taxon>
        <taxon>Euteleostomi</taxon>
        <taxon>Actinopterygii</taxon>
        <taxon>Neopterygii</taxon>
        <taxon>Teleostei</taxon>
        <taxon>Neoteleostei</taxon>
        <taxon>Acanthomorphata</taxon>
        <taxon>Ovalentaria</taxon>
        <taxon>Cichlomorphae</taxon>
        <taxon>Cichliformes</taxon>
        <taxon>Cichlidae</taxon>
        <taxon>New World cichlids</taxon>
        <taxon>Cichlasomatinae</taxon>
        <taxon>Heroini</taxon>
        <taxon>Amphilophus</taxon>
    </lineage>
</organism>
<reference evidence="16" key="2">
    <citation type="submission" date="2025-09" db="UniProtKB">
        <authorList>
            <consortium name="Ensembl"/>
        </authorList>
    </citation>
    <scope>IDENTIFICATION</scope>
</reference>
<sequence length="844" mass="94772">MGSESVKVVVRCRPLNDREKALSSKMVLSMDLQRCQCFIEKPGAVDEPPKQFTFDGTYYIDQTTEQMYNEIAYALVEGVTEGYNGTIFAYGQTGSGKSFTMQGVSQPAAQKGIIPRAFEHIFESIQCAENTKFLVRASYLEIYNEEIRDLLGSDTKQRLELKEHPERGVYVRDLSMHTVHSVGECERIIEQGWRNRAVGYTLMNKDSSRSHSIFTIHLEICNTDASGRDHLRAGKLNLVDLAGSERQSKTGATGERLREATKINLSLSALGNVISALVDGRSKYIPYRDSKLTRLLQDSLGGNTRTLMIACLSPADNNYEESLSTLRYANRAKSIQNRPRINEDPKDALLREYQEEIKKLRVLLTGQLGAADLSTLLSRHFSEASPAGPSRPQSSTTEAKKEKIKEEYEQRLAKLQAEYNAEQESKAKLQEDITALRSSYESKLSILEKLSTWPLLCVLIKHKSFSSAFLLLHPPHVNCFVLCCLLTLESASCTTQVAEEELCISIDPVCHSTSEETSPTKVSKPTQRSSDGDELMESTDATAAGPLDQKHVLERFVARICVVSLVFLRLQQLEQEVVGGEQARNKELQQRQWQRKKLADQRKAQLINALSENSEESENVLLNVYNSIQEEVHAKNQMLVKVQGKLKAAKLEIRDLQAEFEVERNDYLATIRRLEKDGQLLNSLLERMVSLVRRDCNYSNLDRLKKEAVWDEDSATWRLPDVIVQKTTLPAAVGPKASTRRGSGPDVGEPFMVEEDRYKQMLDRSDSENIASSYFKSKRASQLLGGDSTKGHAHLSLSGSNTNLPLTSDTILPRPFRLESLDVPASNSKVKRKKSKSQIHNEGI</sequence>
<dbReference type="PANTHER" id="PTHR47969">
    <property type="entry name" value="CHROMOSOME-ASSOCIATED KINESIN KIF4A-RELATED"/>
    <property type="match status" value="1"/>
</dbReference>
<feature type="binding site" evidence="11">
    <location>
        <begin position="91"/>
        <end position="98"/>
    </location>
    <ligand>
        <name>ATP</name>
        <dbReference type="ChEBI" id="CHEBI:30616"/>
    </ligand>
</feature>
<evidence type="ECO:0000256" key="10">
    <source>
        <dbReference type="ARBA" id="ARBA00062719"/>
    </source>
</evidence>
<keyword evidence="3 12" id="KW-0493">Microtubule</keyword>
<keyword evidence="5 11" id="KW-0067">ATP-binding</keyword>
<feature type="domain" description="Kinesin motor" evidence="15">
    <location>
        <begin position="5"/>
        <end position="335"/>
    </location>
</feature>
<evidence type="ECO:0000256" key="4">
    <source>
        <dbReference type="ARBA" id="ARBA00022741"/>
    </source>
</evidence>
<evidence type="ECO:0000256" key="2">
    <source>
        <dbReference type="ARBA" id="ARBA00022490"/>
    </source>
</evidence>
<reference evidence="16" key="1">
    <citation type="submission" date="2025-08" db="UniProtKB">
        <authorList>
            <consortium name="Ensembl"/>
        </authorList>
    </citation>
    <scope>IDENTIFICATION</scope>
</reference>
<dbReference type="FunFam" id="3.40.850.10:FF:000029">
    <property type="entry name" value="Kinesin-like protein KIF17"/>
    <property type="match status" value="1"/>
</dbReference>
<feature type="compositionally biased region" description="Polar residues" evidence="14">
    <location>
        <begin position="797"/>
        <end position="810"/>
    </location>
</feature>
<evidence type="ECO:0000259" key="15">
    <source>
        <dbReference type="PROSITE" id="PS50067"/>
    </source>
</evidence>
<dbReference type="GO" id="GO:0007018">
    <property type="term" value="P:microtubule-based movement"/>
    <property type="evidence" value="ECO:0007669"/>
    <property type="project" value="InterPro"/>
</dbReference>
<proteinExistence type="inferred from homology"/>
<dbReference type="GO" id="GO:0005524">
    <property type="term" value="F:ATP binding"/>
    <property type="evidence" value="ECO:0007669"/>
    <property type="project" value="UniProtKB-UniRule"/>
</dbReference>
<comment type="subunit">
    <text evidence="10">Homodimer. Interacts with APBA1 (via PDZ domain); the interaction is direct and is required for association of KIF17 with the cargo that is to be transported. Interacts with IFT B complex components IFT52 and IFT57. Interacts with IFT70B. Interacts with PIWIL1. Interacts with TBATA.</text>
</comment>
<evidence type="ECO:0000313" key="16">
    <source>
        <dbReference type="Ensembl" id="ENSACIP00000015173.1"/>
    </source>
</evidence>
<dbReference type="Pfam" id="PF00225">
    <property type="entry name" value="Kinesin"/>
    <property type="match status" value="1"/>
</dbReference>
<keyword evidence="8" id="KW-0206">Cytoskeleton</keyword>
<feature type="region of interest" description="Disordered" evidence="14">
    <location>
        <begin position="783"/>
        <end position="844"/>
    </location>
</feature>
<evidence type="ECO:0000256" key="11">
    <source>
        <dbReference type="PROSITE-ProRule" id="PRU00283"/>
    </source>
</evidence>
<comment type="subcellular location">
    <subcellularLocation>
        <location evidence="1">Cytoplasm</location>
        <location evidence="1">Cytoskeleton</location>
    </subcellularLocation>
</comment>
<dbReference type="PANTHER" id="PTHR47969:SF21">
    <property type="entry name" value="KINESIN-LIKE PROTEIN"/>
    <property type="match status" value="1"/>
</dbReference>
<keyword evidence="7 11" id="KW-0505">Motor protein</keyword>
<dbReference type="SMART" id="SM00129">
    <property type="entry name" value="KISc"/>
    <property type="match status" value="1"/>
</dbReference>
<feature type="region of interest" description="Disordered" evidence="14">
    <location>
        <begin position="382"/>
        <end position="403"/>
    </location>
</feature>
<dbReference type="GO" id="GO:0036064">
    <property type="term" value="C:ciliary basal body"/>
    <property type="evidence" value="ECO:0007669"/>
    <property type="project" value="Ensembl"/>
</dbReference>
<feature type="region of interest" description="Disordered" evidence="14">
    <location>
        <begin position="512"/>
        <end position="536"/>
    </location>
</feature>
<dbReference type="GO" id="GO:0042462">
    <property type="term" value="P:eye photoreceptor cell development"/>
    <property type="evidence" value="ECO:0007669"/>
    <property type="project" value="Ensembl"/>
</dbReference>
<dbReference type="GeneTree" id="ENSGT00940000158776"/>
<evidence type="ECO:0000256" key="6">
    <source>
        <dbReference type="ARBA" id="ARBA00023054"/>
    </source>
</evidence>
<keyword evidence="4 11" id="KW-0547">Nucleotide-binding</keyword>
<comment type="function">
    <text evidence="9">Dendrite-specific motor protein which, in association with the Apba1-containing complex (LIN-10-LIN-2-LIN-7 complex), transports vesicles containing N-methyl-D-aspartate (NMDA) receptor subunit NR2B along microtubules.</text>
</comment>
<dbReference type="AlphaFoldDB" id="A0A3Q0RZU8"/>
<dbReference type="InterPro" id="IPR027417">
    <property type="entry name" value="P-loop_NTPase"/>
</dbReference>
<evidence type="ECO:0000256" key="8">
    <source>
        <dbReference type="ARBA" id="ARBA00023212"/>
    </source>
</evidence>
<keyword evidence="2" id="KW-0963">Cytoplasm</keyword>
<name>A0A3Q0RZU8_AMPCI</name>
<dbReference type="PRINTS" id="PR00380">
    <property type="entry name" value="KINESINHEAVY"/>
</dbReference>
<dbReference type="GO" id="GO:0005874">
    <property type="term" value="C:microtubule"/>
    <property type="evidence" value="ECO:0007669"/>
    <property type="project" value="UniProtKB-KW"/>
</dbReference>
<dbReference type="GO" id="GO:0005930">
    <property type="term" value="C:axoneme"/>
    <property type="evidence" value="ECO:0007669"/>
    <property type="project" value="Ensembl"/>
</dbReference>
<dbReference type="GO" id="GO:0008017">
    <property type="term" value="F:microtubule binding"/>
    <property type="evidence" value="ECO:0007669"/>
    <property type="project" value="InterPro"/>
</dbReference>
<evidence type="ECO:0000256" key="12">
    <source>
        <dbReference type="RuleBase" id="RU000394"/>
    </source>
</evidence>
<dbReference type="InterPro" id="IPR027640">
    <property type="entry name" value="Kinesin-like_fam"/>
</dbReference>
<feature type="compositionally biased region" description="Polar residues" evidence="14">
    <location>
        <begin position="512"/>
        <end position="529"/>
    </location>
</feature>
<protein>
    <recommendedName>
        <fullName evidence="12">Kinesin-like protein</fullName>
    </recommendedName>
</protein>
<evidence type="ECO:0000256" key="14">
    <source>
        <dbReference type="SAM" id="MobiDB-lite"/>
    </source>
</evidence>
<feature type="coiled-coil region" evidence="13">
    <location>
        <begin position="639"/>
        <end position="677"/>
    </location>
</feature>
<dbReference type="SUPFAM" id="SSF52540">
    <property type="entry name" value="P-loop containing nucleoside triphosphate hydrolases"/>
    <property type="match status" value="1"/>
</dbReference>
<evidence type="ECO:0000256" key="9">
    <source>
        <dbReference type="ARBA" id="ARBA00059114"/>
    </source>
</evidence>